<dbReference type="PANTHER" id="PTHR24406">
    <property type="entry name" value="TRANSCRIPTIONAL REPRESSOR CTCFL-RELATED"/>
    <property type="match status" value="1"/>
</dbReference>
<evidence type="ECO:0000256" key="2">
    <source>
        <dbReference type="ARBA" id="ARBA00022723"/>
    </source>
</evidence>
<dbReference type="InterPro" id="IPR036236">
    <property type="entry name" value="Znf_C2H2_sf"/>
</dbReference>
<feature type="domain" description="C2H2-type" evidence="8">
    <location>
        <begin position="135"/>
        <end position="158"/>
    </location>
</feature>
<keyword evidence="10" id="KW-1185">Reference proteome</keyword>
<evidence type="ECO:0000313" key="9">
    <source>
        <dbReference type="EMBL" id="GIX75015.1"/>
    </source>
</evidence>
<comment type="caution">
    <text evidence="9">The sequence shown here is derived from an EMBL/GenBank/DDBJ whole genome shotgun (WGS) entry which is preliminary data.</text>
</comment>
<keyword evidence="3" id="KW-0677">Repeat</keyword>
<keyword evidence="2" id="KW-0479">Metal-binding</keyword>
<proteinExistence type="predicted"/>
<evidence type="ECO:0000256" key="7">
    <source>
        <dbReference type="PROSITE-ProRule" id="PRU00042"/>
    </source>
</evidence>
<gene>
    <name evidence="9" type="ORF">CDAR_507891</name>
</gene>
<sequence length="352" mass="39584">MNKNKVPKRRQIKKRVKKNSQFGANKTVVAAESVANLSVALPPQVEPSYPFPEAFNLANAATKVFEPTPISINDVQPNIHPLSECIDINSKFPPASTSLVASERNLRTSSLLKINEIPFPPANPYSDFWQKCGCFNCSCCPCSFASKSSLTWHIKLKHPEYVTPSLGRNFKPNIAIPYPSKPTREHLSFSCNFCKKSFKTIAYLRSHMIRHRIKYLCHLCLKTFANHEECNRHFETSHPSVHKRINSIDESGMKWSSDDEKSCEVIPKAASASFGSFACMICFRKVTSVKNLQQHFTRHLSKDVPEISPPDDGLQVSKFPLLQVLLGVDEETLDKCFKFPKSAATLLGVKKV</sequence>
<dbReference type="InterPro" id="IPR013087">
    <property type="entry name" value="Znf_C2H2_type"/>
</dbReference>
<dbReference type="PROSITE" id="PS50157">
    <property type="entry name" value="ZINC_FINGER_C2H2_2"/>
    <property type="match status" value="2"/>
</dbReference>
<feature type="domain" description="C2H2-type" evidence="8">
    <location>
        <begin position="189"/>
        <end position="211"/>
    </location>
</feature>
<dbReference type="Gene3D" id="3.30.160.60">
    <property type="entry name" value="Classic Zinc Finger"/>
    <property type="match status" value="1"/>
</dbReference>
<organism evidence="9 10">
    <name type="scientific">Caerostris darwini</name>
    <dbReference type="NCBI Taxonomy" id="1538125"/>
    <lineage>
        <taxon>Eukaryota</taxon>
        <taxon>Metazoa</taxon>
        <taxon>Ecdysozoa</taxon>
        <taxon>Arthropoda</taxon>
        <taxon>Chelicerata</taxon>
        <taxon>Arachnida</taxon>
        <taxon>Araneae</taxon>
        <taxon>Araneomorphae</taxon>
        <taxon>Entelegynae</taxon>
        <taxon>Araneoidea</taxon>
        <taxon>Araneidae</taxon>
        <taxon>Caerostris</taxon>
    </lineage>
</organism>
<evidence type="ECO:0000256" key="4">
    <source>
        <dbReference type="ARBA" id="ARBA00022771"/>
    </source>
</evidence>
<keyword evidence="6" id="KW-0539">Nucleus</keyword>
<dbReference type="Proteomes" id="UP001054837">
    <property type="component" value="Unassembled WGS sequence"/>
</dbReference>
<accession>A0AAV4MSU2</accession>
<dbReference type="SUPFAM" id="SSF57667">
    <property type="entry name" value="beta-beta-alpha zinc fingers"/>
    <property type="match status" value="1"/>
</dbReference>
<dbReference type="GO" id="GO:0005634">
    <property type="term" value="C:nucleus"/>
    <property type="evidence" value="ECO:0007669"/>
    <property type="project" value="UniProtKB-SubCell"/>
</dbReference>
<evidence type="ECO:0000256" key="3">
    <source>
        <dbReference type="ARBA" id="ARBA00022737"/>
    </source>
</evidence>
<name>A0AAV4MSU2_9ARAC</name>
<evidence type="ECO:0000256" key="6">
    <source>
        <dbReference type="ARBA" id="ARBA00023242"/>
    </source>
</evidence>
<reference evidence="9 10" key="1">
    <citation type="submission" date="2021-06" db="EMBL/GenBank/DDBJ databases">
        <title>Caerostris darwini draft genome.</title>
        <authorList>
            <person name="Kono N."/>
            <person name="Arakawa K."/>
        </authorList>
    </citation>
    <scope>NUCLEOTIDE SEQUENCE [LARGE SCALE GENOMIC DNA]</scope>
</reference>
<protein>
    <recommendedName>
        <fullName evidence="8">C2H2-type domain-containing protein</fullName>
    </recommendedName>
</protein>
<dbReference type="EMBL" id="BPLQ01000793">
    <property type="protein sequence ID" value="GIX75015.1"/>
    <property type="molecule type" value="Genomic_DNA"/>
</dbReference>
<keyword evidence="4 7" id="KW-0863">Zinc-finger</keyword>
<dbReference type="PROSITE" id="PS00028">
    <property type="entry name" value="ZINC_FINGER_C2H2_1"/>
    <property type="match status" value="4"/>
</dbReference>
<evidence type="ECO:0000256" key="1">
    <source>
        <dbReference type="ARBA" id="ARBA00004123"/>
    </source>
</evidence>
<evidence type="ECO:0000313" key="10">
    <source>
        <dbReference type="Proteomes" id="UP001054837"/>
    </source>
</evidence>
<evidence type="ECO:0000256" key="5">
    <source>
        <dbReference type="ARBA" id="ARBA00022833"/>
    </source>
</evidence>
<dbReference type="SMART" id="SM00355">
    <property type="entry name" value="ZnF_C2H2"/>
    <property type="match status" value="4"/>
</dbReference>
<comment type="subcellular location">
    <subcellularLocation>
        <location evidence="1">Nucleus</location>
    </subcellularLocation>
</comment>
<keyword evidence="5" id="KW-0862">Zinc</keyword>
<dbReference type="InterPro" id="IPR050888">
    <property type="entry name" value="ZnF_C2H2-type_TF"/>
</dbReference>
<dbReference type="Pfam" id="PF00096">
    <property type="entry name" value="zf-C2H2"/>
    <property type="match status" value="1"/>
</dbReference>
<dbReference type="AlphaFoldDB" id="A0AAV4MSU2"/>
<dbReference type="GO" id="GO:0008270">
    <property type="term" value="F:zinc ion binding"/>
    <property type="evidence" value="ECO:0007669"/>
    <property type="project" value="UniProtKB-KW"/>
</dbReference>
<evidence type="ECO:0000259" key="8">
    <source>
        <dbReference type="PROSITE" id="PS50157"/>
    </source>
</evidence>